<dbReference type="EMBL" id="AZMM01014806">
    <property type="protein sequence ID" value="ETJ30682.1"/>
    <property type="molecule type" value="Genomic_DNA"/>
</dbReference>
<reference evidence="2" key="1">
    <citation type="submission" date="2013-12" db="EMBL/GenBank/DDBJ databases">
        <title>A Varibaculum cambriense genome reconstructed from a premature infant gut community with otherwise low bacterial novelty that shifts toward anaerobic metabolism during the third week of life.</title>
        <authorList>
            <person name="Brown C.T."/>
            <person name="Sharon I."/>
            <person name="Thomas B.C."/>
            <person name="Castelle C.J."/>
            <person name="Morowitz M.J."/>
            <person name="Banfield J.F."/>
        </authorList>
    </citation>
    <scope>NUCLEOTIDE SEQUENCE</scope>
</reference>
<gene>
    <name evidence="2" type="ORF">Q604_UNBC14806G0001</name>
</gene>
<accession>W1XK89</accession>
<feature type="transmembrane region" description="Helical" evidence="1">
    <location>
        <begin position="12"/>
        <end position="29"/>
    </location>
</feature>
<sequence>MQHVQTRSTTSALVLTAVLIALATLFTMYTKIPVPGNGYARVEYKVFGDKVTGYDNNTAYDSCYQGRGSCL</sequence>
<name>W1XK89_9ZZZZ</name>
<feature type="non-terminal residue" evidence="2">
    <location>
        <position position="71"/>
    </location>
</feature>
<keyword evidence="1" id="KW-0812">Transmembrane</keyword>
<dbReference type="Gene3D" id="1.10.1760.20">
    <property type="match status" value="1"/>
</dbReference>
<evidence type="ECO:0000256" key="1">
    <source>
        <dbReference type="SAM" id="Phobius"/>
    </source>
</evidence>
<organism evidence="2">
    <name type="scientific">human gut metagenome</name>
    <dbReference type="NCBI Taxonomy" id="408170"/>
    <lineage>
        <taxon>unclassified sequences</taxon>
        <taxon>metagenomes</taxon>
        <taxon>organismal metagenomes</taxon>
    </lineage>
</organism>
<keyword evidence="1" id="KW-1133">Transmembrane helix</keyword>
<proteinExistence type="predicted"/>
<comment type="caution">
    <text evidence="2">The sequence shown here is derived from an EMBL/GenBank/DDBJ whole genome shotgun (WGS) entry which is preliminary data.</text>
</comment>
<keyword evidence="1" id="KW-0472">Membrane</keyword>
<dbReference type="AlphaFoldDB" id="W1XK89"/>
<evidence type="ECO:0000313" key="2">
    <source>
        <dbReference type="EMBL" id="ETJ30682.1"/>
    </source>
</evidence>
<protein>
    <submittedName>
        <fullName evidence="2">Uncharacterized protein</fullName>
    </submittedName>
</protein>